<feature type="signal peptide" evidence="1">
    <location>
        <begin position="1"/>
        <end position="24"/>
    </location>
</feature>
<protein>
    <recommendedName>
        <fullName evidence="4">DUF560 domain-containing protein</fullName>
    </recommendedName>
</protein>
<dbReference type="SUPFAM" id="SSF56935">
    <property type="entry name" value="Porins"/>
    <property type="match status" value="1"/>
</dbReference>
<dbReference type="AlphaFoldDB" id="A0A7S9Q9Z4"/>
<dbReference type="EMBL" id="CP064946">
    <property type="protein sequence ID" value="QPH51110.1"/>
    <property type="molecule type" value="Genomic_DNA"/>
</dbReference>
<evidence type="ECO:0008006" key="4">
    <source>
        <dbReference type="Google" id="ProtNLM"/>
    </source>
</evidence>
<name>A0A7S9Q9Z4_9PSED</name>
<feature type="chain" id="PRO_5030523700" description="DUF560 domain-containing protein" evidence="1">
    <location>
        <begin position="25"/>
        <end position="371"/>
    </location>
</feature>
<dbReference type="Proteomes" id="UP000594430">
    <property type="component" value="Chromosome"/>
</dbReference>
<reference evidence="2 3" key="1">
    <citation type="submission" date="2020-11" db="EMBL/GenBank/DDBJ databases">
        <title>Pseudomonas fulva producing VIM-24.</title>
        <authorList>
            <person name="Liu S."/>
        </authorList>
    </citation>
    <scope>NUCLEOTIDE SEQUENCE [LARGE SCALE GENOMIC DNA]</scope>
    <source>
        <strain evidence="2 3">ZDHY414</strain>
    </source>
</reference>
<proteinExistence type="predicted"/>
<evidence type="ECO:0000256" key="1">
    <source>
        <dbReference type="SAM" id="SignalP"/>
    </source>
</evidence>
<evidence type="ECO:0000313" key="2">
    <source>
        <dbReference type="EMBL" id="QPH51110.1"/>
    </source>
</evidence>
<evidence type="ECO:0000313" key="3">
    <source>
        <dbReference type="Proteomes" id="UP000594430"/>
    </source>
</evidence>
<sequence length="371" mass="40592">MPLPRTTRIAAAIVVLPLAHSTQAATWQSTVVVPTSVEHDSNPLLLSSGEKGVTRTLIAPDYTLIGSFGRDELRLGLGLDILRSSDTNVVDDREDPDISLGWQRTTERGQFGLLARYNETSTLSGTVLDTGVVTTDGTQKLYTLTGNWRQAITERSTLSNETTYNRARYDINSLTGYDELANTLTWTYALSERADAYTRFGARRYEPEDDLTATASNSYSPAVGIKYQFSESFSADAHLGVNKVSGSQGGRRGEGGVALLYTGARSDASLTVERSTVASAQGGFAQLDQVRGVWSYALDPLTRVGADAAWQDSKGQIPNTLQIYSLWASRQLSPYWDLRLALTYKERKQDLDGDATATIVGLTLTYRYPDI</sequence>
<organism evidence="2 3">
    <name type="scientific">Pseudomonas fulva</name>
    <dbReference type="NCBI Taxonomy" id="47880"/>
    <lineage>
        <taxon>Bacteria</taxon>
        <taxon>Pseudomonadati</taxon>
        <taxon>Pseudomonadota</taxon>
        <taxon>Gammaproteobacteria</taxon>
        <taxon>Pseudomonadales</taxon>
        <taxon>Pseudomonadaceae</taxon>
        <taxon>Pseudomonas</taxon>
    </lineage>
</organism>
<gene>
    <name evidence="2" type="ORF">IZU98_10675</name>
</gene>
<dbReference type="RefSeq" id="WP_049695997.1">
    <property type="nucleotide sequence ID" value="NZ_CP064943.1"/>
</dbReference>
<keyword evidence="1" id="KW-0732">Signal</keyword>
<accession>A0A7S9Q9Z4</accession>